<accession>A0A9W6CE87</accession>
<reference evidence="6" key="2">
    <citation type="submission" date="2022-11" db="EMBL/GenBank/DDBJ databases">
        <title>Draft genome sequence of Sellimonas catena strain 18CBH55.</title>
        <authorList>
            <person name="Atsushi H."/>
            <person name="Moriya O."/>
            <person name="Mitsuo S."/>
        </authorList>
    </citation>
    <scope>NUCLEOTIDE SEQUENCE</scope>
    <source>
        <strain evidence="6">18CBH55</strain>
    </source>
</reference>
<reference evidence="6" key="3">
    <citation type="journal article" date="2023" name="Int. J. Syst. Evol. Microbiol.">
        <title>Sellimonas catena sp. nov., isolated from human faeces.</title>
        <authorList>
            <person name="Hisatomi A."/>
            <person name="Ohkuma M."/>
            <person name="Sakamoto M."/>
        </authorList>
    </citation>
    <scope>NUCLEOTIDE SEQUENCE</scope>
    <source>
        <strain evidence="6">18CBH55</strain>
    </source>
</reference>
<keyword evidence="1" id="KW-0805">Transcription regulation</keyword>
<dbReference type="PANTHER" id="PTHR43133:SF8">
    <property type="entry name" value="RNA POLYMERASE SIGMA FACTOR HI_1459-RELATED"/>
    <property type="match status" value="1"/>
</dbReference>
<reference evidence="6" key="1">
    <citation type="submission" date="2022-11" db="EMBL/GenBank/DDBJ databases">
        <title>Draft genome sequence of Sellimonas catena strain 18CBH55.</title>
        <authorList>
            <person name="Hisatomi A."/>
            <person name="Ohkuma M."/>
            <person name="Sakamoto M."/>
        </authorList>
    </citation>
    <scope>NUCLEOTIDE SEQUENCE</scope>
    <source>
        <strain evidence="6">18CBH55</strain>
    </source>
</reference>
<dbReference type="EMBL" id="BSCH01000011">
    <property type="protein sequence ID" value="GLG90491.1"/>
    <property type="molecule type" value="Genomic_DNA"/>
</dbReference>
<keyword evidence="2" id="KW-0731">Sigma factor</keyword>
<dbReference type="Pfam" id="PF08281">
    <property type="entry name" value="Sigma70_r4_2"/>
    <property type="match status" value="1"/>
</dbReference>
<evidence type="ECO:0000256" key="4">
    <source>
        <dbReference type="ARBA" id="ARBA00023163"/>
    </source>
</evidence>
<evidence type="ECO:0000256" key="3">
    <source>
        <dbReference type="ARBA" id="ARBA00023125"/>
    </source>
</evidence>
<dbReference type="PANTHER" id="PTHR43133">
    <property type="entry name" value="RNA POLYMERASE ECF-TYPE SIGMA FACTO"/>
    <property type="match status" value="1"/>
</dbReference>
<keyword evidence="4" id="KW-0804">Transcription</keyword>
<dbReference type="InterPro" id="IPR013324">
    <property type="entry name" value="RNA_pol_sigma_r3/r4-like"/>
</dbReference>
<proteinExistence type="predicted"/>
<protein>
    <recommendedName>
        <fullName evidence="5">HTH luxR-type domain-containing protein</fullName>
    </recommendedName>
</protein>
<evidence type="ECO:0000256" key="1">
    <source>
        <dbReference type="ARBA" id="ARBA00023015"/>
    </source>
</evidence>
<dbReference type="GO" id="GO:0006352">
    <property type="term" value="P:DNA-templated transcription initiation"/>
    <property type="evidence" value="ECO:0007669"/>
    <property type="project" value="InterPro"/>
</dbReference>
<dbReference type="Proteomes" id="UP001145094">
    <property type="component" value="Unassembled WGS sequence"/>
</dbReference>
<sequence length="180" mass="21541">MIMKALHPLTEEQRIFAEKHHDFIYQYLNGRHLNIEDYYDTAVFGYLKAVQDYLEKPELQQYRFATIARIAMRDALATEWKKQNRPMRRAYLEEYQEDTAELDVFLPARQERLAEAMDDRNRLLALLAYLTPKERQVVHLQADGYTYHEIAEICNITSHGVHSRFYRLRRKVRSLDGMEV</sequence>
<dbReference type="Gene3D" id="1.10.10.10">
    <property type="entry name" value="Winged helix-like DNA-binding domain superfamily/Winged helix DNA-binding domain"/>
    <property type="match status" value="1"/>
</dbReference>
<gene>
    <name evidence="6" type="ORF">Selli2_19180</name>
</gene>
<comment type="caution">
    <text evidence="6">The sequence shown here is derived from an EMBL/GenBank/DDBJ whole genome shotgun (WGS) entry which is preliminary data.</text>
</comment>
<dbReference type="SUPFAM" id="SSF88659">
    <property type="entry name" value="Sigma3 and sigma4 domains of RNA polymerase sigma factors"/>
    <property type="match status" value="1"/>
</dbReference>
<evidence type="ECO:0000256" key="2">
    <source>
        <dbReference type="ARBA" id="ARBA00023082"/>
    </source>
</evidence>
<evidence type="ECO:0000259" key="5">
    <source>
        <dbReference type="SMART" id="SM00421"/>
    </source>
</evidence>
<dbReference type="AlphaFoldDB" id="A0A9W6CE87"/>
<dbReference type="GO" id="GO:0016987">
    <property type="term" value="F:sigma factor activity"/>
    <property type="evidence" value="ECO:0007669"/>
    <property type="project" value="UniProtKB-KW"/>
</dbReference>
<dbReference type="InterPro" id="IPR039425">
    <property type="entry name" value="RNA_pol_sigma-70-like"/>
</dbReference>
<evidence type="ECO:0000313" key="6">
    <source>
        <dbReference type="EMBL" id="GLG90491.1"/>
    </source>
</evidence>
<organism evidence="6 7">
    <name type="scientific">Sellimonas catena</name>
    <dbReference type="NCBI Taxonomy" id="2994035"/>
    <lineage>
        <taxon>Bacteria</taxon>
        <taxon>Bacillati</taxon>
        <taxon>Bacillota</taxon>
        <taxon>Clostridia</taxon>
        <taxon>Lachnospirales</taxon>
        <taxon>Lachnospiraceae</taxon>
        <taxon>Sellimonas</taxon>
    </lineage>
</organism>
<name>A0A9W6CE87_9FIRM</name>
<dbReference type="SMART" id="SM00421">
    <property type="entry name" value="HTH_LUXR"/>
    <property type="match status" value="1"/>
</dbReference>
<dbReference type="InterPro" id="IPR013249">
    <property type="entry name" value="RNA_pol_sigma70_r4_t2"/>
</dbReference>
<keyword evidence="3" id="KW-0238">DNA-binding</keyword>
<dbReference type="InterPro" id="IPR036388">
    <property type="entry name" value="WH-like_DNA-bd_sf"/>
</dbReference>
<dbReference type="InterPro" id="IPR014284">
    <property type="entry name" value="RNA_pol_sigma-70_dom"/>
</dbReference>
<dbReference type="NCBIfam" id="TIGR02937">
    <property type="entry name" value="sigma70-ECF"/>
    <property type="match status" value="1"/>
</dbReference>
<evidence type="ECO:0000313" key="7">
    <source>
        <dbReference type="Proteomes" id="UP001145094"/>
    </source>
</evidence>
<dbReference type="InterPro" id="IPR000792">
    <property type="entry name" value="Tscrpt_reg_LuxR_C"/>
</dbReference>
<feature type="domain" description="HTH luxR-type" evidence="5">
    <location>
        <begin position="127"/>
        <end position="175"/>
    </location>
</feature>
<dbReference type="GO" id="GO:0003677">
    <property type="term" value="F:DNA binding"/>
    <property type="evidence" value="ECO:0007669"/>
    <property type="project" value="UniProtKB-KW"/>
</dbReference>